<feature type="compositionally biased region" description="Gly residues" evidence="1">
    <location>
        <begin position="811"/>
        <end position="820"/>
    </location>
</feature>
<feature type="transmembrane region" description="Helical" evidence="2">
    <location>
        <begin position="420"/>
        <end position="443"/>
    </location>
</feature>
<gene>
    <name evidence="3" type="ORF">IDM40_08530</name>
</gene>
<feature type="transmembrane region" description="Helical" evidence="2">
    <location>
        <begin position="463"/>
        <end position="487"/>
    </location>
</feature>
<feature type="transmembrane region" description="Helical" evidence="2">
    <location>
        <begin position="266"/>
        <end position="286"/>
    </location>
</feature>
<evidence type="ECO:0000313" key="3">
    <source>
        <dbReference type="EMBL" id="MBE2998746.1"/>
    </source>
</evidence>
<accession>A0ABR9P4H5</accession>
<comment type="caution">
    <text evidence="3">The sequence shown here is derived from an EMBL/GenBank/DDBJ whole genome shotgun (WGS) entry which is preliminary data.</text>
</comment>
<keyword evidence="2" id="KW-0812">Transmembrane</keyword>
<feature type="transmembrane region" description="Helical" evidence="2">
    <location>
        <begin position="306"/>
        <end position="326"/>
    </location>
</feature>
<feature type="transmembrane region" description="Helical" evidence="2">
    <location>
        <begin position="380"/>
        <end position="399"/>
    </location>
</feature>
<evidence type="ECO:0000256" key="1">
    <source>
        <dbReference type="SAM" id="MobiDB-lite"/>
    </source>
</evidence>
<sequence>MRTMPDHSVPPGPRLPSSPTAPAPLADDPPAQEAAAPGADRVELRVHGVSGGRAEELLDVEPAVRVGGDRSAGFFRWRREPDTETVPGMRREIFAWGNLTSGSASRAFWLLLLPFMLLNISYWMRPGRVDRGPRGVRRVANNVYGAGVRLLALSLTVLIVLAAAGIGMDLVAWQCPAQAQECVRARPWLAFLAAPASPLSAPGTALLIGALLPALVVVALWRLSRRTASDYEVADGRVRAEPSDAAPLSKPGFWNNSETMARLRSAHIAVAVGTVAALLLVPAVGYDLEAHALGEPALPGSWVPGVLLAVLLAAVTTAATVSVLVPGVDPRWNARADLLCRVLRDLALGLAAVVALYTFWPRPGWVAEGRLPGATSMLNTLFTVQGVLVFVLVGAALALHTVDRAHGFTAMRGMAGPATAALGVLLGGAFSAALVFQGSVWLSGCGSFATEEADCVPLVPPEIYSWLQLAIALEAVVVLVVAAFLLVRLHAVRRALIPDVAEHYGRGEDARRTRDIAHAWAVGRLTDTMPGVVLALLLPVLALVGLAVHAALTGGMETGPAPAASAVAGGMEGVALETISTLTGIGSLLGAGALVALVWIGRSAYRDRPTRQAVGALWDVGTFWPRVAHPLAPPSYAERAVPQLTVRVAHLTGDGTTVVLSGHSQGSVLAAATVWQLPKDCLGRVSLVTHGSPLDRLYARYFPAYFGPHSFADLQRRTSGWRNLWRRSDAIAGPVRVRTDPDDRNSELTVVEPREPLTDPVAYDAPPGEARRPEILGHSSYTYDPAYAEALWRVSTEEAQVTGEEGPVSLEGGGDPHQGP</sequence>
<keyword evidence="2" id="KW-1133">Transmembrane helix</keyword>
<feature type="region of interest" description="Disordered" evidence="1">
    <location>
        <begin position="757"/>
        <end position="777"/>
    </location>
</feature>
<name>A0ABR9P4H5_9ACTN</name>
<proteinExistence type="predicted"/>
<protein>
    <recommendedName>
        <fullName evidence="5">Integral membrane protein</fullName>
    </recommendedName>
</protein>
<organism evidence="3 4">
    <name type="scientific">Nocardiopsis coralli</name>
    <dbReference type="NCBI Taxonomy" id="2772213"/>
    <lineage>
        <taxon>Bacteria</taxon>
        <taxon>Bacillati</taxon>
        <taxon>Actinomycetota</taxon>
        <taxon>Actinomycetes</taxon>
        <taxon>Streptosporangiales</taxon>
        <taxon>Nocardiopsidaceae</taxon>
        <taxon>Nocardiopsis</taxon>
    </lineage>
</organism>
<keyword evidence="4" id="KW-1185">Reference proteome</keyword>
<feature type="transmembrane region" description="Helical" evidence="2">
    <location>
        <begin position="338"/>
        <end position="360"/>
    </location>
</feature>
<dbReference type="RefSeq" id="WP_193121388.1">
    <property type="nucleotide sequence ID" value="NZ_JADBGI010000006.1"/>
</dbReference>
<dbReference type="InterPro" id="IPR029058">
    <property type="entry name" value="AB_hydrolase_fold"/>
</dbReference>
<evidence type="ECO:0000313" key="4">
    <source>
        <dbReference type="Proteomes" id="UP000806528"/>
    </source>
</evidence>
<feature type="transmembrane region" description="Helical" evidence="2">
    <location>
        <begin position="107"/>
        <end position="125"/>
    </location>
</feature>
<dbReference type="Proteomes" id="UP000806528">
    <property type="component" value="Unassembled WGS sequence"/>
</dbReference>
<feature type="compositionally biased region" description="Pro residues" evidence="1">
    <location>
        <begin position="8"/>
        <end position="22"/>
    </location>
</feature>
<feature type="transmembrane region" description="Helical" evidence="2">
    <location>
        <begin position="199"/>
        <end position="221"/>
    </location>
</feature>
<dbReference type="SUPFAM" id="SSF53474">
    <property type="entry name" value="alpha/beta-Hydrolases"/>
    <property type="match status" value="1"/>
</dbReference>
<dbReference type="EMBL" id="JADBGI010000006">
    <property type="protein sequence ID" value="MBE2998746.1"/>
    <property type="molecule type" value="Genomic_DNA"/>
</dbReference>
<feature type="transmembrane region" description="Helical" evidence="2">
    <location>
        <begin position="579"/>
        <end position="601"/>
    </location>
</feature>
<feature type="transmembrane region" description="Helical" evidence="2">
    <location>
        <begin position="532"/>
        <end position="552"/>
    </location>
</feature>
<evidence type="ECO:0000256" key="2">
    <source>
        <dbReference type="SAM" id="Phobius"/>
    </source>
</evidence>
<feature type="compositionally biased region" description="Low complexity" evidence="1">
    <location>
        <begin position="23"/>
        <end position="38"/>
    </location>
</feature>
<feature type="region of interest" description="Disordered" evidence="1">
    <location>
        <begin position="798"/>
        <end position="820"/>
    </location>
</feature>
<feature type="transmembrane region" description="Helical" evidence="2">
    <location>
        <begin position="146"/>
        <end position="166"/>
    </location>
</feature>
<reference evidence="3 4" key="1">
    <citation type="submission" date="2020-09" db="EMBL/GenBank/DDBJ databases">
        <title>Diversity and distribution of actinomycetes associated with coral in the coast of Hainan.</title>
        <authorList>
            <person name="Li F."/>
        </authorList>
    </citation>
    <scope>NUCLEOTIDE SEQUENCE [LARGE SCALE GENOMIC DNA]</scope>
    <source>
        <strain evidence="3 4">HNM0947</strain>
    </source>
</reference>
<keyword evidence="2" id="KW-0472">Membrane</keyword>
<evidence type="ECO:0008006" key="5">
    <source>
        <dbReference type="Google" id="ProtNLM"/>
    </source>
</evidence>
<feature type="region of interest" description="Disordered" evidence="1">
    <location>
        <begin position="1"/>
        <end position="38"/>
    </location>
</feature>